<comment type="caution">
    <text evidence="3">The sequence shown here is derived from an EMBL/GenBank/DDBJ whole genome shotgun (WGS) entry which is preliminary data.</text>
</comment>
<evidence type="ECO:0000256" key="1">
    <source>
        <dbReference type="SAM" id="MobiDB-lite"/>
    </source>
</evidence>
<feature type="chain" id="PRO_5032515012" evidence="2">
    <location>
        <begin position="27"/>
        <end position="79"/>
    </location>
</feature>
<dbReference type="AlphaFoldDB" id="A0A835YSA6"/>
<reference evidence="3" key="1">
    <citation type="submission" date="2021-02" db="EMBL/GenBank/DDBJ databases">
        <title>First Annotated Genome of the Yellow-green Alga Tribonema minus.</title>
        <authorList>
            <person name="Mahan K.M."/>
        </authorList>
    </citation>
    <scope>NUCLEOTIDE SEQUENCE</scope>
    <source>
        <strain evidence="3">UTEX B ZZ1240</strain>
    </source>
</reference>
<name>A0A835YSA6_9STRA</name>
<gene>
    <name evidence="3" type="ORF">JKP88DRAFT_72329</name>
</gene>
<dbReference type="Proteomes" id="UP000664859">
    <property type="component" value="Unassembled WGS sequence"/>
</dbReference>
<feature type="signal peptide" evidence="2">
    <location>
        <begin position="1"/>
        <end position="26"/>
    </location>
</feature>
<proteinExistence type="predicted"/>
<evidence type="ECO:0000313" key="4">
    <source>
        <dbReference type="Proteomes" id="UP000664859"/>
    </source>
</evidence>
<protein>
    <submittedName>
        <fullName evidence="3">Uncharacterized protein</fullName>
    </submittedName>
</protein>
<keyword evidence="4" id="KW-1185">Reference proteome</keyword>
<dbReference type="EMBL" id="JAFCMP010000445">
    <property type="protein sequence ID" value="KAG5179743.1"/>
    <property type="molecule type" value="Genomic_DNA"/>
</dbReference>
<organism evidence="3 4">
    <name type="scientific">Tribonema minus</name>
    <dbReference type="NCBI Taxonomy" id="303371"/>
    <lineage>
        <taxon>Eukaryota</taxon>
        <taxon>Sar</taxon>
        <taxon>Stramenopiles</taxon>
        <taxon>Ochrophyta</taxon>
        <taxon>PX clade</taxon>
        <taxon>Xanthophyceae</taxon>
        <taxon>Tribonematales</taxon>
        <taxon>Tribonemataceae</taxon>
        <taxon>Tribonema</taxon>
    </lineage>
</organism>
<evidence type="ECO:0000313" key="3">
    <source>
        <dbReference type="EMBL" id="KAG5179743.1"/>
    </source>
</evidence>
<feature type="compositionally biased region" description="Polar residues" evidence="1">
    <location>
        <begin position="67"/>
        <end position="79"/>
    </location>
</feature>
<accession>A0A835YSA6</accession>
<sequence>MMAGLGLLTLGLMLAILAWRLIVAQAQTTPDKMPLSTFATPKPKPMPEPIAPVADPTPRDDDHETTDSSPNEGAATSAS</sequence>
<evidence type="ECO:0000256" key="2">
    <source>
        <dbReference type="SAM" id="SignalP"/>
    </source>
</evidence>
<keyword evidence="2" id="KW-0732">Signal</keyword>
<feature type="region of interest" description="Disordered" evidence="1">
    <location>
        <begin position="30"/>
        <end position="79"/>
    </location>
</feature>
<feature type="compositionally biased region" description="Basic and acidic residues" evidence="1">
    <location>
        <begin position="57"/>
        <end position="66"/>
    </location>
</feature>